<dbReference type="InterPro" id="IPR025476">
    <property type="entry name" value="Helitron_helicase-like"/>
</dbReference>
<evidence type="ECO:0000313" key="2">
    <source>
        <dbReference type="EMBL" id="CAG8703044.1"/>
    </source>
</evidence>
<dbReference type="AlphaFoldDB" id="A0A9N9HS86"/>
<sequence length="207" mass="24492">MYHQIDTLLPENQTNPLFYQIYMYDMDEQQRYRQHLMPDLDSSTLSELQAMLHEYTTPTASEVAVLMVGSGQESECLNRDIILCKQGSSLHEPGWHPNIPIRNILYDQISNNMISHEQTSDNINIFENYEEDENSRHVTIMNYYAYHLQIRRDTPLESFALHRAGRLFQQYIVDAYACIEQSRLNYFRLNQKQIWAELYNGLQDTLT</sequence>
<dbReference type="OrthoDB" id="2272314at2759"/>
<evidence type="ECO:0000313" key="3">
    <source>
        <dbReference type="Proteomes" id="UP000789342"/>
    </source>
</evidence>
<dbReference type="PANTHER" id="PTHR45786">
    <property type="entry name" value="DNA BINDING PROTEIN-LIKE"/>
    <property type="match status" value="1"/>
</dbReference>
<feature type="domain" description="Helitron helicase-like" evidence="1">
    <location>
        <begin position="143"/>
        <end position="206"/>
    </location>
</feature>
<dbReference type="PANTHER" id="PTHR45786:SF74">
    <property type="entry name" value="ATP-DEPENDENT DNA HELICASE"/>
    <property type="match status" value="1"/>
</dbReference>
<gene>
    <name evidence="2" type="ORF">AMORRO_LOCUS12242</name>
</gene>
<comment type="caution">
    <text evidence="2">The sequence shown here is derived from an EMBL/GenBank/DDBJ whole genome shotgun (WGS) entry which is preliminary data.</text>
</comment>
<dbReference type="Pfam" id="PF14214">
    <property type="entry name" value="Helitron_like_N"/>
    <property type="match status" value="1"/>
</dbReference>
<dbReference type="Proteomes" id="UP000789342">
    <property type="component" value="Unassembled WGS sequence"/>
</dbReference>
<protein>
    <submittedName>
        <fullName evidence="2">13720_t:CDS:1</fullName>
    </submittedName>
</protein>
<proteinExistence type="predicted"/>
<dbReference type="EMBL" id="CAJVPV010017538">
    <property type="protein sequence ID" value="CAG8703044.1"/>
    <property type="molecule type" value="Genomic_DNA"/>
</dbReference>
<feature type="non-terminal residue" evidence="2">
    <location>
        <position position="1"/>
    </location>
</feature>
<accession>A0A9N9HS86</accession>
<keyword evidence="3" id="KW-1185">Reference proteome</keyword>
<organism evidence="2 3">
    <name type="scientific">Acaulospora morrowiae</name>
    <dbReference type="NCBI Taxonomy" id="94023"/>
    <lineage>
        <taxon>Eukaryota</taxon>
        <taxon>Fungi</taxon>
        <taxon>Fungi incertae sedis</taxon>
        <taxon>Mucoromycota</taxon>
        <taxon>Glomeromycotina</taxon>
        <taxon>Glomeromycetes</taxon>
        <taxon>Diversisporales</taxon>
        <taxon>Acaulosporaceae</taxon>
        <taxon>Acaulospora</taxon>
    </lineage>
</organism>
<name>A0A9N9HS86_9GLOM</name>
<reference evidence="2" key="1">
    <citation type="submission" date="2021-06" db="EMBL/GenBank/DDBJ databases">
        <authorList>
            <person name="Kallberg Y."/>
            <person name="Tangrot J."/>
            <person name="Rosling A."/>
        </authorList>
    </citation>
    <scope>NUCLEOTIDE SEQUENCE</scope>
    <source>
        <strain evidence="2">CL551</strain>
    </source>
</reference>
<evidence type="ECO:0000259" key="1">
    <source>
        <dbReference type="Pfam" id="PF14214"/>
    </source>
</evidence>